<organism evidence="3 4">
    <name type="scientific">Cryomorpha ignava</name>
    <dbReference type="NCBI Taxonomy" id="101383"/>
    <lineage>
        <taxon>Bacteria</taxon>
        <taxon>Pseudomonadati</taxon>
        <taxon>Bacteroidota</taxon>
        <taxon>Flavobacteriia</taxon>
        <taxon>Flavobacteriales</taxon>
        <taxon>Cryomorphaceae</taxon>
        <taxon>Cryomorpha</taxon>
    </lineage>
</organism>
<keyword evidence="1 3" id="KW-0378">Hydrolase</keyword>
<dbReference type="InterPro" id="IPR029058">
    <property type="entry name" value="AB_hydrolase_fold"/>
</dbReference>
<evidence type="ECO:0000256" key="1">
    <source>
        <dbReference type="ARBA" id="ARBA00022801"/>
    </source>
</evidence>
<evidence type="ECO:0000259" key="2">
    <source>
        <dbReference type="Pfam" id="PF00561"/>
    </source>
</evidence>
<comment type="caution">
    <text evidence="3">The sequence shown here is derived from an EMBL/GenBank/DDBJ whole genome shotgun (WGS) entry which is preliminary data.</text>
</comment>
<dbReference type="InterPro" id="IPR000073">
    <property type="entry name" value="AB_hydrolase_1"/>
</dbReference>
<sequence>MVESSYISANGIRQHLLVNGSGEDTILFVHGNGSDSVFWKSLMRKLSKKYRALAPDLRGFGKTEAIPCDASRSFGCFVDDITDLLDELAIEKYHFVGHSLGGGVGWELLIKDHARIKSLTMINPASPFGFGGSKDEKGTPTFEDGAGSGAGVINPDFVKLLQEKDKSMDNPSSPLNIMNNFYWDPPFVPEDIEELLDGLLKMQTGDKFYPGDSKPSENFPFSAPGKFGQINAAAPLTKFDILANLCSLKVKPPVLWLRGAKDKIVSDNSLFDTAVHGAAGHIKGWPGAEICPPQPMIKQTRFALDAYKKSGGEYSELVLDNCAHSPYIEDFTAFNALFIPWLEAHE</sequence>
<dbReference type="PANTHER" id="PTHR43798">
    <property type="entry name" value="MONOACYLGLYCEROL LIPASE"/>
    <property type="match status" value="1"/>
</dbReference>
<dbReference type="RefSeq" id="WP_163284450.1">
    <property type="nucleotide sequence ID" value="NZ_JAAGVY010000010.1"/>
</dbReference>
<dbReference type="PANTHER" id="PTHR43798:SF31">
    <property type="entry name" value="AB HYDROLASE SUPERFAMILY PROTEIN YCLE"/>
    <property type="match status" value="1"/>
</dbReference>
<dbReference type="GO" id="GO:0016787">
    <property type="term" value="F:hydrolase activity"/>
    <property type="evidence" value="ECO:0007669"/>
    <property type="project" value="UniProtKB-KW"/>
</dbReference>
<dbReference type="Gene3D" id="3.40.50.1820">
    <property type="entry name" value="alpha/beta hydrolase"/>
    <property type="match status" value="1"/>
</dbReference>
<name>A0A7K3WP67_9FLAO</name>
<protein>
    <submittedName>
        <fullName evidence="3">Alpha/beta hydrolase</fullName>
    </submittedName>
</protein>
<dbReference type="PRINTS" id="PR00111">
    <property type="entry name" value="ABHYDROLASE"/>
</dbReference>
<dbReference type="GO" id="GO:0016020">
    <property type="term" value="C:membrane"/>
    <property type="evidence" value="ECO:0007669"/>
    <property type="project" value="TreeGrafter"/>
</dbReference>
<proteinExistence type="predicted"/>
<dbReference type="InterPro" id="IPR050266">
    <property type="entry name" value="AB_hydrolase_sf"/>
</dbReference>
<evidence type="ECO:0000313" key="4">
    <source>
        <dbReference type="Proteomes" id="UP000486602"/>
    </source>
</evidence>
<dbReference type="SUPFAM" id="SSF53474">
    <property type="entry name" value="alpha/beta-Hydrolases"/>
    <property type="match status" value="1"/>
</dbReference>
<feature type="domain" description="AB hydrolase-1" evidence="2">
    <location>
        <begin position="25"/>
        <end position="266"/>
    </location>
</feature>
<dbReference type="EMBL" id="JAAGVY010000010">
    <property type="protein sequence ID" value="NEN23328.1"/>
    <property type="molecule type" value="Genomic_DNA"/>
</dbReference>
<reference evidence="3 4" key="1">
    <citation type="submission" date="2020-02" db="EMBL/GenBank/DDBJ databases">
        <title>Out from the shadows clarifying the taxonomy of the family Cryomorphaceae and related taxa by utilizing the GTDB taxonomic framework.</title>
        <authorList>
            <person name="Bowman J.P."/>
        </authorList>
    </citation>
    <scope>NUCLEOTIDE SEQUENCE [LARGE SCALE GENOMIC DNA]</scope>
    <source>
        <strain evidence="3 4">QSSC 1-22</strain>
    </source>
</reference>
<accession>A0A7K3WP67</accession>
<gene>
    <name evidence="3" type="ORF">G3O08_07430</name>
</gene>
<dbReference type="Pfam" id="PF00561">
    <property type="entry name" value="Abhydrolase_1"/>
    <property type="match status" value="1"/>
</dbReference>
<evidence type="ECO:0000313" key="3">
    <source>
        <dbReference type="EMBL" id="NEN23328.1"/>
    </source>
</evidence>
<dbReference type="AlphaFoldDB" id="A0A7K3WP67"/>
<keyword evidence="4" id="KW-1185">Reference proteome</keyword>
<dbReference type="Proteomes" id="UP000486602">
    <property type="component" value="Unassembled WGS sequence"/>
</dbReference>